<name>G0VIK9_NAUCA</name>
<proteinExistence type="predicted"/>
<dbReference type="GO" id="GO:0001731">
    <property type="term" value="P:formation of translation preinitiation complex"/>
    <property type="evidence" value="ECO:0007669"/>
    <property type="project" value="EnsemblFungi"/>
</dbReference>
<evidence type="ECO:0000256" key="1">
    <source>
        <dbReference type="PROSITE-ProRule" id="PRU00176"/>
    </source>
</evidence>
<keyword evidence="1" id="KW-0694">RNA-binding</keyword>
<dbReference type="AlphaFoldDB" id="G0VIK9"/>
<dbReference type="eggNOG" id="KOG0118">
    <property type="taxonomic scope" value="Eukaryota"/>
</dbReference>
<feature type="domain" description="RRM" evidence="3">
    <location>
        <begin position="142"/>
        <end position="224"/>
    </location>
</feature>
<accession>G0VIK9</accession>
<dbReference type="OMA" id="WDSARGS"/>
<dbReference type="HOGENOM" id="CLU_045870_0_0_1"/>
<sequence>MKNFPSDASQSFIEKPYVIRLFHSTDCNYYLQRFASNQHKLYTIMAPPKKNTVKLDLNTFLNDDTFGSKSWAEEDVDLNKISIPIENVPANTVPLEEIAAAARNQSGRGGSRLDPALAGSSSGGRRDFQEREEYPVPEHPPFRAIINNIPWDISPEGVKAWVQDGLNNQEAVEDIDLPVSMKDPSRLKGLAFVTLKERSDLVKALTFNGTKLNERTVYVSVAAPRRDGYRSGGGDFDWGAARGSNYEASADRNGPELEWGAARGANFQASRPRRDDGPDLEWGAARGSNFQASRPPREEPNLDWDAVRGSNFQASRPPREEPNLDWDAVRGSNFKASSSRPPREEANLDWDGARGSNFKAQQSQRKPRNNDEPELDWGAARGSNFGKKTTSNTQKTTTSRFNRTEKTAEATTEAPKVQKSAFDVLRTEDDDEEEEEEQEPVKEEKNNTSDVNQLAKETANLNVADDSEWEVVGKK</sequence>
<dbReference type="InterPro" id="IPR000504">
    <property type="entry name" value="RRM_dom"/>
</dbReference>
<dbReference type="InParanoid" id="G0VIK9"/>
<feature type="region of interest" description="Disordered" evidence="2">
    <location>
        <begin position="103"/>
        <end position="134"/>
    </location>
</feature>
<dbReference type="EMBL" id="HE576759">
    <property type="protein sequence ID" value="CCC71334.1"/>
    <property type="molecule type" value="Genomic_DNA"/>
</dbReference>
<dbReference type="KEGG" id="ncs:NCAS_0H00240"/>
<gene>
    <name evidence="4" type="primary">NCAS0H00240</name>
    <name evidence="4" type="ordered locus">NCAS_0H00240</name>
</gene>
<protein>
    <recommendedName>
        <fullName evidence="3">RRM domain-containing protein</fullName>
    </recommendedName>
</protein>
<dbReference type="FunCoup" id="G0VIK9">
    <property type="interactions" value="64"/>
</dbReference>
<dbReference type="RefSeq" id="XP_003677685.1">
    <property type="nucleotide sequence ID" value="XM_003677637.1"/>
</dbReference>
<dbReference type="Pfam" id="PF00076">
    <property type="entry name" value="RRM_1"/>
    <property type="match status" value="1"/>
</dbReference>
<dbReference type="GO" id="GO:0097010">
    <property type="term" value="P:eukaryotic translation initiation factor 4F complex assembly"/>
    <property type="evidence" value="ECO:0007669"/>
    <property type="project" value="EnsemblFungi"/>
</dbReference>
<dbReference type="Gene3D" id="3.30.70.330">
    <property type="match status" value="1"/>
</dbReference>
<evidence type="ECO:0000313" key="5">
    <source>
        <dbReference type="Proteomes" id="UP000001640"/>
    </source>
</evidence>
<dbReference type="STRING" id="1064592.G0VIK9"/>
<feature type="compositionally biased region" description="Acidic residues" evidence="2">
    <location>
        <begin position="428"/>
        <end position="438"/>
    </location>
</feature>
<keyword evidence="5" id="KW-1185">Reference proteome</keyword>
<reference evidence="4 5" key="1">
    <citation type="journal article" date="2011" name="Proc. Natl. Acad. Sci. U.S.A.">
        <title>Evolutionary erosion of yeast sex chromosomes by mating-type switching accidents.</title>
        <authorList>
            <person name="Gordon J.L."/>
            <person name="Armisen D."/>
            <person name="Proux-Wera E."/>
            <person name="Oheigeartaigh S.S."/>
            <person name="Byrne K.P."/>
            <person name="Wolfe K.H."/>
        </authorList>
    </citation>
    <scope>NUCLEOTIDE SEQUENCE [LARGE SCALE GENOMIC DNA]</scope>
    <source>
        <strain evidence="5">ATCC 76901 / BCRC 22586 / CBS 4309 / NBRC 1992 / NRRL Y-12630</strain>
    </source>
</reference>
<organism evidence="4 5">
    <name type="scientific">Naumovozyma castellii</name>
    <name type="common">Yeast</name>
    <name type="synonym">Saccharomyces castellii</name>
    <dbReference type="NCBI Taxonomy" id="27288"/>
    <lineage>
        <taxon>Eukaryota</taxon>
        <taxon>Fungi</taxon>
        <taxon>Dikarya</taxon>
        <taxon>Ascomycota</taxon>
        <taxon>Saccharomycotina</taxon>
        <taxon>Saccharomycetes</taxon>
        <taxon>Saccharomycetales</taxon>
        <taxon>Saccharomycetaceae</taxon>
        <taxon>Naumovozyma</taxon>
    </lineage>
</organism>
<dbReference type="GeneID" id="96905015"/>
<dbReference type="Proteomes" id="UP000001640">
    <property type="component" value="Chromosome 8"/>
</dbReference>
<dbReference type="GO" id="GO:0033592">
    <property type="term" value="F:RNA strand annealing activity"/>
    <property type="evidence" value="ECO:0007669"/>
    <property type="project" value="EnsemblFungi"/>
</dbReference>
<evidence type="ECO:0000313" key="4">
    <source>
        <dbReference type="EMBL" id="CCC71334.1"/>
    </source>
</evidence>
<dbReference type="SMART" id="SM00360">
    <property type="entry name" value="RRM"/>
    <property type="match status" value="1"/>
</dbReference>
<feature type="compositionally biased region" description="Basic and acidic residues" evidence="2">
    <location>
        <begin position="124"/>
        <end position="134"/>
    </location>
</feature>
<dbReference type="PROSITE" id="PS50102">
    <property type="entry name" value="RRM"/>
    <property type="match status" value="1"/>
</dbReference>
<evidence type="ECO:0000259" key="3">
    <source>
        <dbReference type="PROSITE" id="PS50102"/>
    </source>
</evidence>
<feature type="region of interest" description="Disordered" evidence="2">
    <location>
        <begin position="263"/>
        <end position="453"/>
    </location>
</feature>
<dbReference type="InterPro" id="IPR012677">
    <property type="entry name" value="Nucleotide-bd_a/b_plait_sf"/>
</dbReference>
<dbReference type="GO" id="GO:0043024">
    <property type="term" value="F:ribosomal small subunit binding"/>
    <property type="evidence" value="ECO:0007669"/>
    <property type="project" value="EnsemblFungi"/>
</dbReference>
<dbReference type="InterPro" id="IPR035979">
    <property type="entry name" value="RBD_domain_sf"/>
</dbReference>
<dbReference type="SUPFAM" id="SSF54928">
    <property type="entry name" value="RNA-binding domain, RBD"/>
    <property type="match status" value="1"/>
</dbReference>
<evidence type="ECO:0000256" key="2">
    <source>
        <dbReference type="SAM" id="MobiDB-lite"/>
    </source>
</evidence>
<dbReference type="GO" id="GO:0034057">
    <property type="term" value="F:RNA strand-exchange activity"/>
    <property type="evidence" value="ECO:0007669"/>
    <property type="project" value="EnsemblFungi"/>
</dbReference>
<reference key="2">
    <citation type="submission" date="2011-08" db="EMBL/GenBank/DDBJ databases">
        <title>Genome sequence of Naumovozyma castellii.</title>
        <authorList>
            <person name="Gordon J.L."/>
            <person name="Armisen D."/>
            <person name="Proux-Wera E."/>
            <person name="OhEigeartaigh S.S."/>
            <person name="Byrne K.P."/>
            <person name="Wolfe K.H."/>
        </authorList>
    </citation>
    <scope>NUCLEOTIDE SEQUENCE</scope>
    <source>
        <strain>Type strain:CBS 4309</strain>
    </source>
</reference>
<feature type="compositionally biased region" description="Low complexity" evidence="2">
    <location>
        <begin position="387"/>
        <end position="399"/>
    </location>
</feature>
<dbReference type="OrthoDB" id="48651at2759"/>